<feature type="transmembrane region" description="Helical" evidence="9">
    <location>
        <begin position="21"/>
        <end position="43"/>
    </location>
</feature>
<dbReference type="Pfam" id="PF00528">
    <property type="entry name" value="BPD_transp_1"/>
    <property type="match status" value="1"/>
</dbReference>
<dbReference type="OrthoDB" id="9793448at2"/>
<evidence type="ECO:0000313" key="11">
    <source>
        <dbReference type="EMBL" id="SEW42493.1"/>
    </source>
</evidence>
<dbReference type="InterPro" id="IPR000515">
    <property type="entry name" value="MetI-like"/>
</dbReference>
<evidence type="ECO:0000256" key="2">
    <source>
        <dbReference type="ARBA" id="ARBA00009047"/>
    </source>
</evidence>
<reference evidence="11 12" key="1">
    <citation type="submission" date="2016-10" db="EMBL/GenBank/DDBJ databases">
        <authorList>
            <person name="de Groot N.N."/>
        </authorList>
    </citation>
    <scope>NUCLEOTIDE SEQUENCE [LARGE SCALE GENOMIC DNA]</scope>
    <source>
        <strain evidence="11 12">DSM 9179</strain>
    </source>
</reference>
<keyword evidence="4" id="KW-1003">Cell membrane</keyword>
<dbReference type="PANTHER" id="PTHR32243">
    <property type="entry name" value="MALTOSE TRANSPORT SYSTEM PERMEASE-RELATED"/>
    <property type="match status" value="1"/>
</dbReference>
<keyword evidence="5 11" id="KW-0762">Sugar transport</keyword>
<evidence type="ECO:0000256" key="7">
    <source>
        <dbReference type="ARBA" id="ARBA00022989"/>
    </source>
</evidence>
<feature type="domain" description="ABC transmembrane type-1" evidence="10">
    <location>
        <begin position="83"/>
        <end position="274"/>
    </location>
</feature>
<feature type="transmembrane region" description="Helical" evidence="9">
    <location>
        <begin position="87"/>
        <end position="106"/>
    </location>
</feature>
<keyword evidence="6 9" id="KW-0812">Transmembrane</keyword>
<dbReference type="Proteomes" id="UP000199701">
    <property type="component" value="Unassembled WGS sequence"/>
</dbReference>
<keyword evidence="8 9" id="KW-0472">Membrane</keyword>
<protein>
    <submittedName>
        <fullName evidence="11">Multiple sugar transport system permease protein</fullName>
    </submittedName>
</protein>
<proteinExistence type="inferred from homology"/>
<evidence type="ECO:0000256" key="1">
    <source>
        <dbReference type="ARBA" id="ARBA00004651"/>
    </source>
</evidence>
<dbReference type="PANTHER" id="PTHR32243:SF50">
    <property type="entry name" value="MALTOSE_MALTODEXTRIN TRANSPORT SYSTEM PERMEASE PROTEIN MALG"/>
    <property type="match status" value="1"/>
</dbReference>
<dbReference type="Gene3D" id="1.10.3720.10">
    <property type="entry name" value="MetI-like"/>
    <property type="match status" value="1"/>
</dbReference>
<comment type="similarity">
    <text evidence="2">Belongs to the binding-protein-dependent transport system permease family. MalFG subfamily.</text>
</comment>
<keyword evidence="12" id="KW-1185">Reference proteome</keyword>
<dbReference type="SUPFAM" id="SSF161098">
    <property type="entry name" value="MetI-like"/>
    <property type="match status" value="1"/>
</dbReference>
<dbReference type="AlphaFoldDB" id="A0A1I0RMK2"/>
<dbReference type="STRING" id="99656.SAMN05421659_11932"/>
<accession>A0A1I0RMK2</accession>
<dbReference type="GO" id="GO:0055085">
    <property type="term" value="P:transmembrane transport"/>
    <property type="evidence" value="ECO:0007669"/>
    <property type="project" value="InterPro"/>
</dbReference>
<evidence type="ECO:0000256" key="4">
    <source>
        <dbReference type="ARBA" id="ARBA00022475"/>
    </source>
</evidence>
<evidence type="ECO:0000256" key="9">
    <source>
        <dbReference type="RuleBase" id="RU363032"/>
    </source>
</evidence>
<evidence type="ECO:0000256" key="6">
    <source>
        <dbReference type="ARBA" id="ARBA00022692"/>
    </source>
</evidence>
<feature type="transmembrane region" description="Helical" evidence="9">
    <location>
        <begin position="118"/>
        <end position="139"/>
    </location>
</feature>
<evidence type="ECO:0000313" key="12">
    <source>
        <dbReference type="Proteomes" id="UP000199701"/>
    </source>
</evidence>
<dbReference type="RefSeq" id="WP_092457089.1">
    <property type="nucleotide sequence ID" value="NZ_FOJI01000019.1"/>
</dbReference>
<evidence type="ECO:0000256" key="5">
    <source>
        <dbReference type="ARBA" id="ARBA00022597"/>
    </source>
</evidence>
<dbReference type="GO" id="GO:0005886">
    <property type="term" value="C:plasma membrane"/>
    <property type="evidence" value="ECO:0007669"/>
    <property type="project" value="UniProtKB-SubCell"/>
</dbReference>
<dbReference type="PROSITE" id="PS50928">
    <property type="entry name" value="ABC_TM1"/>
    <property type="match status" value="1"/>
</dbReference>
<dbReference type="InterPro" id="IPR050901">
    <property type="entry name" value="BP-dep_ABC_trans_perm"/>
</dbReference>
<name>A0A1I0RMK2_9FIRM</name>
<feature type="transmembrane region" description="Helical" evidence="9">
    <location>
        <begin position="195"/>
        <end position="217"/>
    </location>
</feature>
<dbReference type="InterPro" id="IPR035906">
    <property type="entry name" value="MetI-like_sf"/>
</dbReference>
<keyword evidence="7 9" id="KW-1133">Transmembrane helix</keyword>
<organism evidence="11 12">
    <name type="scientific">[Clostridium] fimetarium</name>
    <dbReference type="NCBI Taxonomy" id="99656"/>
    <lineage>
        <taxon>Bacteria</taxon>
        <taxon>Bacillati</taxon>
        <taxon>Bacillota</taxon>
        <taxon>Clostridia</taxon>
        <taxon>Lachnospirales</taxon>
        <taxon>Lachnospiraceae</taxon>
    </lineage>
</organism>
<dbReference type="EMBL" id="FOJI01000019">
    <property type="protein sequence ID" value="SEW42493.1"/>
    <property type="molecule type" value="Genomic_DNA"/>
</dbReference>
<sequence length="289" mass="32238">MVAKKVKEKIVQNSPNAVLKFSIKSVVAILIAMVFLFPIYWLVVTSLKTDVEIMGKTLTYFPKLISFDAWKEQFQDKAFLISLRNSVIIASLAMTISLTVGIPASYAMGRFNIPGKKLILLTFLITQMMPSSLLLTPLYLIFAKVNLLNSFLAPAMAVASGSIPFIIITLRPYFMNLSKTLDDAARIDGCNAFTSFLFIMLPTVKTGVITVLTISFLQGWNDLVYSMTFNTSAYMRPLTANIYKFMDKYGMRWNCIMAYGLVLVIPVVLAFIFLQKYIVGGMTAGAVKE</sequence>
<gene>
    <name evidence="11" type="ORF">SAMN05421659_11932</name>
</gene>
<feature type="transmembrane region" description="Helical" evidence="9">
    <location>
        <begin position="256"/>
        <end position="274"/>
    </location>
</feature>
<keyword evidence="3 9" id="KW-0813">Transport</keyword>
<dbReference type="CDD" id="cd06261">
    <property type="entry name" value="TM_PBP2"/>
    <property type="match status" value="1"/>
</dbReference>
<evidence type="ECO:0000259" key="10">
    <source>
        <dbReference type="PROSITE" id="PS50928"/>
    </source>
</evidence>
<feature type="transmembrane region" description="Helical" evidence="9">
    <location>
        <begin position="151"/>
        <end position="174"/>
    </location>
</feature>
<evidence type="ECO:0000256" key="8">
    <source>
        <dbReference type="ARBA" id="ARBA00023136"/>
    </source>
</evidence>
<comment type="subcellular location">
    <subcellularLocation>
        <location evidence="1 9">Cell membrane</location>
        <topology evidence="1 9">Multi-pass membrane protein</topology>
    </subcellularLocation>
</comment>
<evidence type="ECO:0000256" key="3">
    <source>
        <dbReference type="ARBA" id="ARBA00022448"/>
    </source>
</evidence>